<organism evidence="1 2">
    <name type="scientific">Musa acuminata subsp. malaccensis</name>
    <name type="common">Wild banana</name>
    <name type="synonym">Musa malaccensis</name>
    <dbReference type="NCBI Taxonomy" id="214687"/>
    <lineage>
        <taxon>Eukaryota</taxon>
        <taxon>Viridiplantae</taxon>
        <taxon>Streptophyta</taxon>
        <taxon>Embryophyta</taxon>
        <taxon>Tracheophyta</taxon>
        <taxon>Spermatophyta</taxon>
        <taxon>Magnoliopsida</taxon>
        <taxon>Liliopsida</taxon>
        <taxon>Zingiberales</taxon>
        <taxon>Musaceae</taxon>
        <taxon>Musa</taxon>
    </lineage>
</organism>
<dbReference type="EnsemblPlants" id="Ma03_t28700.1">
    <property type="protein sequence ID" value="Ma03_p28700.1"/>
    <property type="gene ID" value="Ma03_g28700"/>
</dbReference>
<accession>A0A804IHG6</accession>
<evidence type="ECO:0000313" key="1">
    <source>
        <dbReference type="EnsemblPlants" id="Ma03_p28700.1"/>
    </source>
</evidence>
<proteinExistence type="predicted"/>
<evidence type="ECO:0000313" key="2">
    <source>
        <dbReference type="Proteomes" id="UP000012960"/>
    </source>
</evidence>
<name>A0A804IHG6_MUSAM</name>
<dbReference type="InParanoid" id="A0A804IHG6"/>
<dbReference type="AlphaFoldDB" id="A0A804IHG6"/>
<dbReference type="Gramene" id="Ma03_t28700.1">
    <property type="protein sequence ID" value="Ma03_p28700.1"/>
    <property type="gene ID" value="Ma03_g28700"/>
</dbReference>
<protein>
    <submittedName>
        <fullName evidence="1">Uncharacterized protein</fullName>
    </submittedName>
</protein>
<keyword evidence="2" id="KW-1185">Reference proteome</keyword>
<reference evidence="1" key="1">
    <citation type="submission" date="2021-05" db="UniProtKB">
        <authorList>
            <consortium name="EnsemblPlants"/>
        </authorList>
    </citation>
    <scope>IDENTIFICATION</scope>
    <source>
        <strain evidence="1">subsp. malaccensis</strain>
    </source>
</reference>
<sequence length="73" mass="7991">MEKMKCTQQGVCGPTPNLSGNMDDAGGTYEVCRNWYLSGMNQDVDILGVGFNGMNQGPVSCICFVIAYLMMVW</sequence>
<dbReference type="Proteomes" id="UP000012960">
    <property type="component" value="Unplaced"/>
</dbReference>